<dbReference type="Gene3D" id="2.30.30.40">
    <property type="entry name" value="SH3 Domains"/>
    <property type="match status" value="1"/>
</dbReference>
<dbReference type="Proteomes" id="UP000054350">
    <property type="component" value="Unassembled WGS sequence"/>
</dbReference>
<accession>A0A0L0SUX7</accession>
<reference evidence="6" key="2">
    <citation type="submission" date="2009-11" db="EMBL/GenBank/DDBJ databases">
        <title>The Genome Sequence of Allomyces macrogynus strain ATCC 38327.</title>
        <authorList>
            <consortium name="The Broad Institute Genome Sequencing Platform"/>
            <person name="Russ C."/>
            <person name="Cuomo C."/>
            <person name="Shea T."/>
            <person name="Young S.K."/>
            <person name="Zeng Q."/>
            <person name="Koehrsen M."/>
            <person name="Haas B."/>
            <person name="Borodovsky M."/>
            <person name="Guigo R."/>
            <person name="Alvarado L."/>
            <person name="Berlin A."/>
            <person name="Borenstein D."/>
            <person name="Chen Z."/>
            <person name="Engels R."/>
            <person name="Freedman E."/>
            <person name="Gellesch M."/>
            <person name="Goldberg J."/>
            <person name="Griggs A."/>
            <person name="Gujja S."/>
            <person name="Heiman D."/>
            <person name="Hepburn T."/>
            <person name="Howarth C."/>
            <person name="Jen D."/>
            <person name="Larson L."/>
            <person name="Lewis B."/>
            <person name="Mehta T."/>
            <person name="Park D."/>
            <person name="Pearson M."/>
            <person name="Roberts A."/>
            <person name="Saif S."/>
            <person name="Shenoy N."/>
            <person name="Sisk P."/>
            <person name="Stolte C."/>
            <person name="Sykes S."/>
            <person name="Walk T."/>
            <person name="White J."/>
            <person name="Yandava C."/>
            <person name="Burger G."/>
            <person name="Gray M.W."/>
            <person name="Holland P.W.H."/>
            <person name="King N."/>
            <person name="Lang F.B.F."/>
            <person name="Roger A.J."/>
            <person name="Ruiz-Trillo I."/>
            <person name="Lander E."/>
            <person name="Nusbaum C."/>
        </authorList>
    </citation>
    <scope>NUCLEOTIDE SEQUENCE [LARGE SCALE GENOMIC DNA]</scope>
    <source>
        <strain evidence="6">ATCC 38327</strain>
    </source>
</reference>
<gene>
    <name evidence="5" type="ORF">AMAG_10545</name>
</gene>
<organism evidence="5 6">
    <name type="scientific">Allomyces macrogynus (strain ATCC 38327)</name>
    <name type="common">Allomyces javanicus var. macrogynus</name>
    <dbReference type="NCBI Taxonomy" id="578462"/>
    <lineage>
        <taxon>Eukaryota</taxon>
        <taxon>Fungi</taxon>
        <taxon>Fungi incertae sedis</taxon>
        <taxon>Blastocladiomycota</taxon>
        <taxon>Blastocladiomycetes</taxon>
        <taxon>Blastocladiales</taxon>
        <taxon>Blastocladiaceae</taxon>
        <taxon>Allomyces</taxon>
    </lineage>
</organism>
<dbReference type="InterPro" id="IPR007223">
    <property type="entry name" value="Peroxin-13_N"/>
</dbReference>
<name>A0A0L0SUX7_ALLM3</name>
<evidence type="ECO:0000259" key="4">
    <source>
        <dbReference type="PROSITE" id="PS50002"/>
    </source>
</evidence>
<dbReference type="Pfam" id="PF14604">
    <property type="entry name" value="SH3_9"/>
    <property type="match status" value="1"/>
</dbReference>
<dbReference type="PROSITE" id="PS50002">
    <property type="entry name" value="SH3"/>
    <property type="match status" value="1"/>
</dbReference>
<dbReference type="AlphaFoldDB" id="A0A0L0SUX7"/>
<feature type="region of interest" description="Disordered" evidence="3">
    <location>
        <begin position="53"/>
        <end position="72"/>
    </location>
</feature>
<keyword evidence="6" id="KW-1185">Reference proteome</keyword>
<evidence type="ECO:0000256" key="1">
    <source>
        <dbReference type="ARBA" id="ARBA00022443"/>
    </source>
</evidence>
<keyword evidence="1 2" id="KW-0728">SH3 domain</keyword>
<dbReference type="SMART" id="SM00326">
    <property type="entry name" value="SH3"/>
    <property type="match status" value="1"/>
</dbReference>
<dbReference type="PRINTS" id="PR00452">
    <property type="entry name" value="SH3DOMAIN"/>
</dbReference>
<dbReference type="eggNOG" id="KOG3875">
    <property type="taxonomic scope" value="Eukaryota"/>
</dbReference>
<evidence type="ECO:0000313" key="6">
    <source>
        <dbReference type="Proteomes" id="UP000054350"/>
    </source>
</evidence>
<dbReference type="PANTHER" id="PTHR14167">
    <property type="entry name" value="SH3 DOMAIN-CONTAINING"/>
    <property type="match status" value="1"/>
</dbReference>
<dbReference type="OrthoDB" id="10037838at2759"/>
<dbReference type="InterPro" id="IPR036028">
    <property type="entry name" value="SH3-like_dom_sf"/>
</dbReference>
<dbReference type="STRING" id="578462.A0A0L0SUX7"/>
<dbReference type="EMBL" id="GG745349">
    <property type="protein sequence ID" value="KNE66322.1"/>
    <property type="molecule type" value="Genomic_DNA"/>
</dbReference>
<feature type="domain" description="SH3" evidence="4">
    <location>
        <begin position="124"/>
        <end position="191"/>
    </location>
</feature>
<reference evidence="5 6" key="1">
    <citation type="submission" date="2009-11" db="EMBL/GenBank/DDBJ databases">
        <title>Annotation of Allomyces macrogynus ATCC 38327.</title>
        <authorList>
            <consortium name="The Broad Institute Genome Sequencing Platform"/>
            <person name="Russ C."/>
            <person name="Cuomo C."/>
            <person name="Burger G."/>
            <person name="Gray M.W."/>
            <person name="Holland P.W.H."/>
            <person name="King N."/>
            <person name="Lang F.B.F."/>
            <person name="Roger A.J."/>
            <person name="Ruiz-Trillo I."/>
            <person name="Young S.K."/>
            <person name="Zeng Q."/>
            <person name="Gargeya S."/>
            <person name="Fitzgerald M."/>
            <person name="Haas B."/>
            <person name="Abouelleil A."/>
            <person name="Alvarado L."/>
            <person name="Arachchi H.M."/>
            <person name="Berlin A."/>
            <person name="Chapman S.B."/>
            <person name="Gearin G."/>
            <person name="Goldberg J."/>
            <person name="Griggs A."/>
            <person name="Gujja S."/>
            <person name="Hansen M."/>
            <person name="Heiman D."/>
            <person name="Howarth C."/>
            <person name="Larimer J."/>
            <person name="Lui A."/>
            <person name="MacDonald P.J.P."/>
            <person name="McCowen C."/>
            <person name="Montmayeur A."/>
            <person name="Murphy C."/>
            <person name="Neiman D."/>
            <person name="Pearson M."/>
            <person name="Priest M."/>
            <person name="Roberts A."/>
            <person name="Saif S."/>
            <person name="Shea T."/>
            <person name="Sisk P."/>
            <person name="Stolte C."/>
            <person name="Sykes S."/>
            <person name="Wortman J."/>
            <person name="Nusbaum C."/>
            <person name="Birren B."/>
        </authorList>
    </citation>
    <scope>NUCLEOTIDE SEQUENCE [LARGE SCALE GENOMIC DNA]</scope>
    <source>
        <strain evidence="5 6">ATCC 38327</strain>
    </source>
</reference>
<dbReference type="InterPro" id="IPR050384">
    <property type="entry name" value="Endophilin_SH3RF"/>
</dbReference>
<evidence type="ECO:0000256" key="2">
    <source>
        <dbReference type="PROSITE-ProRule" id="PRU00192"/>
    </source>
</evidence>
<dbReference type="GO" id="GO:0005777">
    <property type="term" value="C:peroxisome"/>
    <property type="evidence" value="ECO:0007669"/>
    <property type="project" value="InterPro"/>
</dbReference>
<evidence type="ECO:0000256" key="3">
    <source>
        <dbReference type="SAM" id="MobiDB-lite"/>
    </source>
</evidence>
<evidence type="ECO:0000313" key="5">
    <source>
        <dbReference type="EMBL" id="KNE66322.1"/>
    </source>
</evidence>
<dbReference type="Pfam" id="PF04088">
    <property type="entry name" value="Peroxin-13_N"/>
    <property type="match status" value="1"/>
</dbReference>
<protein>
    <recommendedName>
        <fullName evidence="4">SH3 domain-containing protein</fullName>
    </recommendedName>
</protein>
<proteinExistence type="predicted"/>
<dbReference type="OMA" id="CNGLAHT"/>
<dbReference type="SUPFAM" id="SSF50044">
    <property type="entry name" value="SH3-domain"/>
    <property type="match status" value="1"/>
</dbReference>
<sequence>MLDMTLNATFSSFHAMMAVGDQFGALKATLGQVFSVFGLLTRLRKWIVRKITGREPDPPSDAPPEVPDGVAASADPAAAAVETAQPTTTHFFRNRPYLVAIILAVGVPYLIHKWLQRLRRPRLAGPVAAHALYSYTANSPAELSLRRGDIITVIEQPVDVTTGAPGAWWRGRRADGQVGYFPANYVEVAGKPVPVPVGPSGDMSLEMATWDAAPTTATTAAAAPAPVQEREHMFPGADAFEAAMGAGAPGKDPFGASF</sequence>
<dbReference type="InterPro" id="IPR001452">
    <property type="entry name" value="SH3_domain"/>
</dbReference>
<dbReference type="GO" id="GO:0016560">
    <property type="term" value="P:protein import into peroxisome matrix, docking"/>
    <property type="evidence" value="ECO:0007669"/>
    <property type="project" value="InterPro"/>
</dbReference>
<dbReference type="GO" id="GO:0016020">
    <property type="term" value="C:membrane"/>
    <property type="evidence" value="ECO:0007669"/>
    <property type="project" value="InterPro"/>
</dbReference>
<dbReference type="PANTHER" id="PTHR14167:SF116">
    <property type="entry name" value="CAP, ISOFORM AC"/>
    <property type="match status" value="1"/>
</dbReference>
<dbReference type="VEuPathDB" id="FungiDB:AMAG_10545"/>